<organism evidence="4 5">
    <name type="scientific">SAR86 cluster bacterium BACL1 MAG-120920-bin57</name>
    <dbReference type="NCBI Taxonomy" id="1655571"/>
    <lineage>
        <taxon>Bacteria</taxon>
        <taxon>Pseudomonadati</taxon>
        <taxon>Pseudomonadota</taxon>
        <taxon>Gammaproteobacteria</taxon>
        <taxon>SAR86 cluster</taxon>
    </lineage>
</organism>
<dbReference type="EMBL" id="LIAV01000344">
    <property type="protein sequence ID" value="KRO38352.1"/>
    <property type="molecule type" value="Genomic_DNA"/>
</dbReference>
<evidence type="ECO:0000256" key="2">
    <source>
        <dbReference type="SAM" id="Phobius"/>
    </source>
</evidence>
<keyword evidence="3" id="KW-0732">Signal</keyword>
<protein>
    <submittedName>
        <fullName evidence="4">Uncharacterized protein</fullName>
    </submittedName>
</protein>
<dbReference type="Proteomes" id="UP000050874">
    <property type="component" value="Unassembled WGS sequence"/>
</dbReference>
<keyword evidence="2" id="KW-0812">Transmembrane</keyword>
<gene>
    <name evidence="4" type="ORF">ABR63_04170</name>
</gene>
<feature type="signal peptide" evidence="3">
    <location>
        <begin position="1"/>
        <end position="26"/>
    </location>
</feature>
<feature type="region of interest" description="Disordered" evidence="1">
    <location>
        <begin position="27"/>
        <end position="53"/>
    </location>
</feature>
<feature type="chain" id="PRO_5006421691" evidence="3">
    <location>
        <begin position="27"/>
        <end position="86"/>
    </location>
</feature>
<evidence type="ECO:0000313" key="5">
    <source>
        <dbReference type="Proteomes" id="UP000050874"/>
    </source>
</evidence>
<proteinExistence type="predicted"/>
<keyword evidence="2" id="KW-0472">Membrane</keyword>
<comment type="caution">
    <text evidence="4">The sequence shown here is derived from an EMBL/GenBank/DDBJ whole genome shotgun (WGS) entry which is preliminary data.</text>
</comment>
<evidence type="ECO:0000256" key="3">
    <source>
        <dbReference type="SAM" id="SignalP"/>
    </source>
</evidence>
<evidence type="ECO:0000313" key="4">
    <source>
        <dbReference type="EMBL" id="KRO38352.1"/>
    </source>
</evidence>
<feature type="transmembrane region" description="Helical" evidence="2">
    <location>
        <begin position="61"/>
        <end position="82"/>
    </location>
</feature>
<accession>A0A0R2PN10</accession>
<name>A0A0R2PN10_9GAMM</name>
<sequence>MAKISDKLNYLLAMILGSAIPSGLMAQENEVTPEAENGDTSAEQSGEVGGANASEAATGTLSAGAIAAAVAAAAVLAAYRWWKVLM</sequence>
<reference evidence="5" key="1">
    <citation type="submission" date="2015-10" db="EMBL/GenBank/DDBJ databases">
        <title>Metagenome-Assembled Genomes uncover a global brackish microbiome.</title>
        <authorList>
            <person name="Hugerth L.W."/>
            <person name="Larsson J."/>
            <person name="Alneberg J."/>
            <person name="Lindh M.V."/>
            <person name="Legrand C."/>
            <person name="Pinhassi J."/>
            <person name="Andersson A."/>
        </authorList>
    </citation>
    <scope>NUCLEOTIDE SEQUENCE [LARGE SCALE GENOMIC DNA]</scope>
</reference>
<dbReference type="AlphaFoldDB" id="A0A0R2PN10"/>
<evidence type="ECO:0000256" key="1">
    <source>
        <dbReference type="SAM" id="MobiDB-lite"/>
    </source>
</evidence>
<keyword evidence="2" id="KW-1133">Transmembrane helix</keyword>